<evidence type="ECO:0000256" key="1">
    <source>
        <dbReference type="SAM" id="SignalP"/>
    </source>
</evidence>
<proteinExistence type="predicted"/>
<feature type="chain" id="PRO_5012759186" description="Secreted protein" evidence="1">
    <location>
        <begin position="23"/>
        <end position="81"/>
    </location>
</feature>
<name>A0A224YH41_9ACAR</name>
<dbReference type="EMBL" id="GFPF01001976">
    <property type="protein sequence ID" value="MAA13122.1"/>
    <property type="molecule type" value="Transcribed_RNA"/>
</dbReference>
<evidence type="ECO:0000313" key="2">
    <source>
        <dbReference type="EMBL" id="MAA13122.1"/>
    </source>
</evidence>
<sequence length="81" mass="9111">MTGHFRCVVLIICEAGFCSVEARLNPNLLKNIKCTSVAIIEMTQSVKQSKFDGLQAHIRVLECEQHMYYVTCSPGEKCMTL</sequence>
<feature type="signal peptide" evidence="1">
    <location>
        <begin position="1"/>
        <end position="22"/>
    </location>
</feature>
<accession>A0A224YH41</accession>
<dbReference type="AlphaFoldDB" id="A0A224YH41"/>
<organism evidence="2">
    <name type="scientific">Rhipicephalus zambeziensis</name>
    <dbReference type="NCBI Taxonomy" id="60191"/>
    <lineage>
        <taxon>Eukaryota</taxon>
        <taxon>Metazoa</taxon>
        <taxon>Ecdysozoa</taxon>
        <taxon>Arthropoda</taxon>
        <taxon>Chelicerata</taxon>
        <taxon>Arachnida</taxon>
        <taxon>Acari</taxon>
        <taxon>Parasitiformes</taxon>
        <taxon>Ixodida</taxon>
        <taxon>Ixodoidea</taxon>
        <taxon>Ixodidae</taxon>
        <taxon>Rhipicephalinae</taxon>
        <taxon>Rhipicephalus</taxon>
        <taxon>Rhipicephalus</taxon>
    </lineage>
</organism>
<evidence type="ECO:0008006" key="3">
    <source>
        <dbReference type="Google" id="ProtNLM"/>
    </source>
</evidence>
<protein>
    <recommendedName>
        <fullName evidence="3">Secreted protein</fullName>
    </recommendedName>
</protein>
<keyword evidence="1" id="KW-0732">Signal</keyword>
<reference evidence="2" key="1">
    <citation type="journal article" date="2017" name="Parasit. Vectors">
        <title>Sialotranscriptomics of Rhipicephalus zambeziensis reveals intricate expression profiles of secretory proteins and suggests tight temporal transcriptional regulation during blood-feeding.</title>
        <authorList>
            <person name="de Castro M.H."/>
            <person name="de Klerk D."/>
            <person name="Pienaar R."/>
            <person name="Rees D.J.G."/>
            <person name="Mans B.J."/>
        </authorList>
    </citation>
    <scope>NUCLEOTIDE SEQUENCE</scope>
    <source>
        <tissue evidence="2">Salivary glands</tissue>
    </source>
</reference>